<reference evidence="1 2" key="1">
    <citation type="submission" date="2019-06" db="EMBL/GenBank/DDBJ databases">
        <title>A chromosomal-level reference genome of Carpinus fangiana (Coryloideae, Betulaceae).</title>
        <authorList>
            <person name="Yang X."/>
            <person name="Wang Z."/>
            <person name="Zhang L."/>
            <person name="Hao G."/>
            <person name="Liu J."/>
            <person name="Yang Y."/>
        </authorList>
    </citation>
    <scope>NUCLEOTIDE SEQUENCE [LARGE SCALE GENOMIC DNA]</scope>
    <source>
        <strain evidence="1">Cfa_2016G</strain>
        <tissue evidence="1">Leaf</tissue>
    </source>
</reference>
<name>A0A5N6KYR6_9ROSI</name>
<keyword evidence="2" id="KW-1185">Reference proteome</keyword>
<organism evidence="1 2">
    <name type="scientific">Carpinus fangiana</name>
    <dbReference type="NCBI Taxonomy" id="176857"/>
    <lineage>
        <taxon>Eukaryota</taxon>
        <taxon>Viridiplantae</taxon>
        <taxon>Streptophyta</taxon>
        <taxon>Embryophyta</taxon>
        <taxon>Tracheophyta</taxon>
        <taxon>Spermatophyta</taxon>
        <taxon>Magnoliopsida</taxon>
        <taxon>eudicotyledons</taxon>
        <taxon>Gunneridae</taxon>
        <taxon>Pentapetalae</taxon>
        <taxon>rosids</taxon>
        <taxon>fabids</taxon>
        <taxon>Fagales</taxon>
        <taxon>Betulaceae</taxon>
        <taxon>Carpinus</taxon>
    </lineage>
</organism>
<dbReference type="EMBL" id="VIBQ01000017">
    <property type="protein sequence ID" value="KAB8360968.1"/>
    <property type="molecule type" value="Genomic_DNA"/>
</dbReference>
<evidence type="ECO:0000313" key="1">
    <source>
        <dbReference type="EMBL" id="KAB8360968.1"/>
    </source>
</evidence>
<dbReference type="AlphaFoldDB" id="A0A5N6KYR6"/>
<gene>
    <name evidence="1" type="ORF">FH972_024699</name>
</gene>
<dbReference type="Proteomes" id="UP000327013">
    <property type="component" value="Unassembled WGS sequence"/>
</dbReference>
<protein>
    <submittedName>
        <fullName evidence="1">Uncharacterized protein</fullName>
    </submittedName>
</protein>
<accession>A0A5N6KYR6</accession>
<evidence type="ECO:0000313" key="2">
    <source>
        <dbReference type="Proteomes" id="UP000327013"/>
    </source>
</evidence>
<sequence length="95" mass="10744">MTFKYMYDHVLAGRAERCSNTAVTCHWSPIEAFRGDKVALRLVVVVRLNSFCRAKVHDAAFNTVGQVHQISGNVTVDGRDVAICDRKVFKFTNRK</sequence>
<proteinExistence type="predicted"/>
<comment type="caution">
    <text evidence="1">The sequence shown here is derived from an EMBL/GenBank/DDBJ whole genome shotgun (WGS) entry which is preliminary data.</text>
</comment>